<dbReference type="NCBIfam" id="NF033677">
    <property type="entry name" value="biofilm_BapA_N"/>
    <property type="match status" value="1"/>
</dbReference>
<feature type="domain" description="Bacterial Ig-like" evidence="3">
    <location>
        <begin position="4993"/>
        <end position="5085"/>
    </location>
</feature>
<dbReference type="InterPro" id="IPR044016">
    <property type="entry name" value="Big_13"/>
</dbReference>
<feature type="domain" description="Bacterial Ig-like" evidence="3">
    <location>
        <begin position="4195"/>
        <end position="4262"/>
    </location>
</feature>
<feature type="domain" description="Biofilm-associated protein BapA-like prefix-like" evidence="4">
    <location>
        <begin position="7"/>
        <end position="135"/>
    </location>
</feature>
<sequence>MSNVKVVDVIIRKTAEKTKLTGEGNLSVSISSPSVIEIQGSAQDVVRYVRQGKDLLIYMKDGSVIRCNNYFVEDPETQHQSELVFNDGQELTHLSFADAGEASGVAATELTAQATPISSIEPFLEQGSVLSDAPWGWIAGAALGGGAIGALLAHGGDGETKTKVIDNTKEVESATPTFLLSDKVGDKQGVLSANALTDDNAPTFSGTGQPGATIQIKDGSGSTIASAMVGKDGTWTVKLPTQADGEHTWSVVQIDGSKTTSAGNITVTVSTSEATLTLVTTAGDNVINASEQSAGFTLSGSSQHLAQGTDVSVTLNGKAYTAQVGADGAWSVNVPAADAQALSDGTWTVSVSGKDAAGNTVSGSQTIGVDTAAPTLSVDTLAQDNIINAAEHNQPLTLSGKTNAEAGQIVTVTLNGKNYNATVGSDGTWSVTLAASEVQALNEGHHTLTVNVSDKAGNGSSVTADFTVDTNAPVVTINTVAGDDILNTSEQGQAQIISGQASGAAAGDVVTVTVGGQTFTGVVQADGSWSVGVPASVVGALGEGNHTLAVSVTDAAGNTGSATHGIALSGNPPEFTIDAISQDNVLNAREAMQPLSLSGTSNLTDGSAVTVTLNNVSYQATVENGIWAVQVPVSDVLNLANTLYSVSVSGTDSVGNSGSAEANLLVDTVLPKVIINTFAGDNLVNNAEAGVDQTLSGRVTGAAAGDTVSVTVGGKSYSATVGSDLTWNVTIPSADLQAFGDGDLTFTASVTNGHGNTGTGERDININAELPGLRVNTISGDDVINAIEQQQDLTVTGASTHLAAGTPIVVTINSVDYHAVVTASGGWSIGVPAADLQAWTAGGMTVSVSAEDAWGNTVAAEHPIELDLNAVAVTIDTVSGDDLLNAAEKGSDLTLSGQTQGVEAGQTVVVKFADQTFTAQVQQDGSWSLTVPASAMETLIDGRAQVSVSVTNVSGNSADASRVVAVDTQPPAITLDNLTDNNIINAAEAQQDLVLSGSTTAEAGQTVTVTLNGKNYQTTVQADGTWTLNVPAADVGALADGTVTVTASVSDVAGNSSSADRVGLVDATVPQVTINDFVTDTNTVNQLAHSQAQILSGSVTGAAAGDLVTITINNVDYTTAVDAAGNWSLGLPASVVQGLTDGTWTINVSVTDRSGNTGSSSLDVVVNTVTPVIGINTLAVDDVINAAEKGKDLLLSGTSNQPEGTTITVNLNGINYTTTTNASGSWSVTVPASAVSALGEANYTVTASVTDNVGNSASTSHDVLVDSALPVVTINTFATDNIVNAAEVTAGQTLTGKVSNAASGDTVTIILGGQTYTATVQDDLSWSLPLTESQLTALGNGELTVSASVTNAHGNTGSSSLDFTIDAQLPGLRIDTVAGDDVINVIEHAQNLIVSGSSTDLAAGSTVTVTINGKIYSATVLADGTWQAAVPAADVSQWADGSLDIKASAQDPSGNPVTIGTIVDVDLAPVAVSINSVTADNVLNAAEKGQDLVLSGSSANVEAGQTVTITFAGKTYTTTVNANGDWTYTVPAADLSGLKDGDASVKVSVSNLNGNAASSAQEFSVDTAAPTVTINTISGDNMLNAAEAAQDLTLSGTSTAEAGQTVSVTFNGNQYTAQVQADGSWTLDVPAADLAGITDGNATVTASVSDKAGNPASADASVLVDTTVPQISFNIVAGDDIVNIAEHGQALIVSGKVTGAQAGDVITVTLNGKDYTAMLDASGSWSVGVPAADVGALANGEQTISATLTDKAGNSTTATHEFDVSLAAPEIAINTLALDDVINAVEKGQDLLISGTSNQPEGTAITVILNGISYAANTNASGGWSVTVPAANVSALGEASYTVTASVTDSAGNGANASHSVLVDSALPQVTINAIAIDDVINAAEVASGQTLSGKVSGAASGDTVTLSIGGNTYTATVQDDLSWSVNVPSTVLTAIGNGELTVSASVTNGHGNTGTGEREIVIDANLPGLRVDAVAGDDVINSIEHAQNLIITGSSDGLAAGAALSVIVNGKTYAATVLADGTWTAAIPAADVSALGAGTVTVKVEGNSAAGNPVSISHDVKVDLATVAISIDAIATDDVINAAEKGADLVLSGSTSNVEENQTVYITFGGKSYTAKVDASGNWTATVPSADLAGLKDGDASVQVSVTNVNGNSASAGREYGVDATAPTVSIEIVSDNNIINAAEAQQDLVVNGVSNAEAGQTVTVTLNGVDYTTTVQANGSWSVTVPSADLGAITDGNYTISAAVSDKAGNPASAARDVLVDTTVPQLTINTVSDDDVINSAEHGQALIVTGSVTGAAAGDVVTVTINNKDYTATLDASGNWSVGVPAADVGALTAGDYTITAALTDKAGNSNSATREVEVNLSAPVLTIDTVSGDDVINSSEKTQDLTINGTASGLAAGAVVTVMLNGKAYSATVEANGKWSTTVPASEVGQLGEALYTVTASATDSVGNSTSTSHTVNVESVLPGVTINTVAGDDVINAAEVAAGQTISGTVVNAEAGNTVTVTIGGNSYTATVQSDLTWSVDVPESVLTALGNGDLTVTASVTNGVGNSGSGEREIAIDASLPGLRVDTVAGDDVINSIEHGQNLIITGSSNGLSAGTALTVTVNGKTYPATVLADGTWSAALPSADVSALAAGTVTVTVEGQSSAGNPVSISHDVTVDLANVAISIDAIATDDVINAAEKGADLVLSGTTSNVEENQTVTITFGGKNYTATVDAEGKWTATVPAADLAGLKDGDASVQVSVTNVNGNSASAGREYSVDATAPSVTINTIATDDILNATEAQSDLTISGSSTAEAGQTVTVSLNGKDYTTTVSADGSWTLNVPAADLAALSDGSVTVTASVSDKAGNPASVNHNLTVDVTVPAVTINTVAGDDVINVAEHGQAQIISGTATGAAAGDKVTVTIGGQTYTTVLDAAGNWSVGVPASVISGLSDGTVTVTASVTDAAGNTGSGTHNVTVDTGLPSVGFNAISGDNVLNAVEKGQDLSVSGTSANLAEGTVVTVTLNGKNYTATTAADGTWSLTVPAADLAGLGQASYTLNAAATNGVGNSVSSAANLLVDTALPTVTINTVAGDNVINAAEVAAGQTLSGTVANAEAGNTVTVTIGGNSYTATVQNDLSWSVNVPSDVLTALGNGSLSVTATVTNGHGNTGSGEREIAIDANLPGLRVNTVAGDDVVNSIEHAQNLIVSGSSDGLAAGTALTVTVNGKDYAATVLADGTWSAAVPSADVSAWPEGTVKISVTGDSAAGNAITISHDVTVDLATVAISINAIATDDVINAAEKGADLVLSGATTNVEAGQTVTLSLNGKIYTTTVEADGNWTYTVPAADLASLKDGDARLQVSVTNVNGNSASAGREYSVDATAPSVTINTMATDDILNATEAQSDLTVSGTSTAEAGQTVTVSLNGKDYTTTVSANGSWTLDVPAADLASLSDGSVAVTASVSDKAGNPASVNHNLTVDVTVPAVTINTVAGDDVINLAEHAQAQIISGTATGAAAGDKVTVTIGGQTYTTVLDAAGNWSVGVPASVISGLSDGTVTVIASVTDAAGNTGSGSHNVTVDTGLPSVGFNAISGDNVLNAVEKGQELSVSGTSANLAEGTLVTVTLNGKNYTATTAADGTWSLTVPAADLAGLGEANYTLSAAATNGVGNSVSNTANLLVDTALPTVTINTVAGDNVINAAEVAAGQTITGKVANAEAGNTVTVNIGGNSYTATVQSDLTWSVSVPESVLTALGNGDLTVTATVTNGHGNTGAGEREIVIDASLPGLRINTVAGDDVINSIEHGQNLIVTGSSDGLAAGTTLTVTVNGKTYAASVLANGTWSAAIPAADVGALAAGAVTVTVAGQSSAGNPVSISHDVTVDLAAVAISIDAIATDDVINAAEKGADLVLSGSTSNVEENQTVTIAFGGKTYTAKVDADGNWTATVPSADLAGLKDGDASVQVSVTNVHGNSATAGREYSVDATAPTVTIDTVAGDNVINGSEAAAGVAISGTTTAEAGQTVTVTLGGKSYTAQVQQGGIWSVNVPGTDLSALADNGYTVQVSVSDAAGNLGSAGKAITLDTTPPTVSFNVVAGDNVINSVEHGQAQIVSGTATGASVGDKLVITIGSNQYTTTVDASGNWSVGVPASVISALTDGSVTISATITDSAGNSSTQTHDVVVNTASVALTVNTLSGDDVINATEAGSSLVINGSSAQFASGTQVTVTLNGKTYTATIQNDGSWTTTVPAADVGALADGASYQVSVSAQDSAGNSASATHGISVDTTAPVVSIATLSGDDMLNALEAQQPLTVHGSSSAEAGQTVTVTLGGKTYTALVGSDGTWTLDVPAADLAILSQGALTVTASVNDKAGNGGQTTHTLTVDTAAPTVTISTVADDDIVNNAEQLAGQTIRGTTTAEQGQTVTVSFSGHSYQATVGADGTWSVFVPGRDFLGLSDGDYTITASVSDRAGNPGSATHDVTLNGDVPTITINTFAQDDIVNAAEHGTPLVVSGTTDAPAGQTVTITLNGKTYAATVQNDGTWSYTVGSADVTALADGGSYVIKAQVSNAIGNSASDNHTVTVDLTAPSMGISIDSLQNDTGLSATDFITNDKQVVVNGSLTAQLGNNEKAQISLDGGTTWIDLTVTGTTWRYTDGRTLTDGTYQYQVRVIDSAGNVGATDSQDVVIDLTKPAATTITVDSVTQDTGLSGSDFITSDNQISLKGTLGAALGSGDHAQISLDGGVTWTDVSVSGLTWTYVDGRTLADGDYNYQLRVIDDAGNISATASQVVTIDTVAPDASKTIAIDSISDDTGLSSSDFITNDTSLTLHGSLGATLADGEYAQISIDGGVTWQNVIVTGNSWYYVDGRTLGNQTYDYYVRVVDAAGNVGASAHQQVTVDTVAPDAAITVTVDNITVDTGFDNNDFLTSSTSYTLHGTLGAELGAGEYVQVSMDGGSTWVYATVSGTQWRYNDTRTLADGDYSYQVRVVDQAGNVGATTTQTVTVDTQAPQYGITIDSISDDTGQSGSDFITMDTTLTINGSLGSALASDERVQISLDGGNTWVDATVINQRWSYTDTRVLPDGDYTWQVRIIDQAGNVGSTASQVVTVDTTPPATVGTVVSYTDGEGERQGTFGSAVATDDNAPLINGTLNRAPEDGEIVQLYRDGVLLGQVTMNGSASWSFQDNGLSDGNHTYIVRVTDKAGNYTESDGFVLNVDTSIPTTTAAITAQTTSDTTPIVSGTVSADLVNGEYLVVTVNGKTYTSQTGGAVVVDPDHNTWYLQIPDGDALSVAGYSVTAQVKSSAGNGNTTGTATGSLVIDTTTVNTDWATTAGNSNNSTMTFGMNSSGLWNIIANTQAYSSSDSSTYAGNTLTNTRGYYVVSQTAADFDRNGTQDIFATENTYAGSTQVMWTYDGSTYNASQLAMGTTIWYGGVIAYDKTGDGYLDLAYGDAGMDSLTYLVNNNGVLSPDGTGGEGGFYGQFDSGREISGVDLNNDGTVDIVQHTNRSGAYSLTVINNNGNGTLSIGQNLTNVFVVNAANTTTAASMTWADFNGDGYMDLYLGSSYNNNGGVIYYNDGTGKLSTTKSAVEASNATAGYLSVAVDWNGDGQMDIIKLSTYGGSQTATLFTNNGYGSSWTASQLKTGLAYATGVAAVDYNWDGAKDLLVSQQNGKVVLVQNSAKIADGTAMHLHIVDSEGINAFYGNTVNLYNAAGVLVASQIINAQSGIGSNDTSALVSFYGLDPNETYSAEILKITNGVSDNVTWSGLEAGNGKEGYVLTAEAATGGHSGTLTGTGYNDTFIAEDGTYTYNGSGGWNTHSDYDTWSNTGGMDVVDYRNATSGVTVDLRLSTAQDTGFGTSRLLNIEGINGSNFDDVITGNSGDNQFEGRGGNDTFNIGSGGHDTLLYKLINASDATGGNGHDVVNGFTVGTWEGTADTDRIDLRDLLSGSGYTGTGSASYVNGVATLDSSAGNITDYVRVVQNGSNTEIQVDLDGTGGQFSPTTLVTLNGVQTDLATLLANHQLLIA</sequence>
<feature type="domain" description="Bacterial Ig-like" evidence="3">
    <location>
        <begin position="5112"/>
        <end position="5192"/>
    </location>
</feature>
<dbReference type="Pfam" id="PF17936">
    <property type="entry name" value="Big_6"/>
    <property type="match status" value="1"/>
</dbReference>
<organism evidence="5 6">
    <name type="scientific">Enterobacter bugandensis</name>
    <dbReference type="NCBI Taxonomy" id="881260"/>
    <lineage>
        <taxon>Bacteria</taxon>
        <taxon>Pseudomonadati</taxon>
        <taxon>Pseudomonadota</taxon>
        <taxon>Gammaproteobacteria</taxon>
        <taxon>Enterobacterales</taxon>
        <taxon>Enterobacteriaceae</taxon>
        <taxon>Enterobacter</taxon>
    </lineage>
</organism>
<dbReference type="InterPro" id="IPR041498">
    <property type="entry name" value="Big_6"/>
</dbReference>
<accession>A0A822WQH3</accession>
<evidence type="ECO:0000259" key="3">
    <source>
        <dbReference type="Pfam" id="PF19077"/>
    </source>
</evidence>
<dbReference type="Pfam" id="PF13517">
    <property type="entry name" value="FG-GAP_3"/>
    <property type="match status" value="2"/>
</dbReference>
<dbReference type="RefSeq" id="WP_063154012.1">
    <property type="nucleotide sequence ID" value="NZ_CP039452.1"/>
</dbReference>
<evidence type="ECO:0000259" key="2">
    <source>
        <dbReference type="Pfam" id="PF17936"/>
    </source>
</evidence>
<feature type="domain" description="Bacterial Ig-like" evidence="3">
    <location>
        <begin position="4890"/>
        <end position="4981"/>
    </location>
</feature>
<dbReference type="NCBIfam" id="NF033510">
    <property type="entry name" value="Ca_tandemer"/>
    <property type="match status" value="45"/>
</dbReference>
<dbReference type="InterPro" id="IPR013783">
    <property type="entry name" value="Ig-like_fold"/>
</dbReference>
<name>A0A822WQH3_9ENTR</name>
<feature type="domain" description="Bacterial Ig-like" evidence="3">
    <location>
        <begin position="3385"/>
        <end position="3461"/>
    </location>
</feature>
<dbReference type="InterPro" id="IPR028994">
    <property type="entry name" value="Integrin_alpha_N"/>
</dbReference>
<dbReference type="Gene3D" id="2.60.40.10">
    <property type="entry name" value="Immunoglobulins"/>
    <property type="match status" value="51"/>
</dbReference>
<dbReference type="SUPFAM" id="SSF69318">
    <property type="entry name" value="Integrin alpha N-terminal domain"/>
    <property type="match status" value="1"/>
</dbReference>
<protein>
    <submittedName>
        <fullName evidence="5">Type 1 secretion target domain-containng protein</fullName>
    </submittedName>
</protein>
<dbReference type="NCBIfam" id="NF012196">
    <property type="entry name" value="Ig_like_ice"/>
    <property type="match status" value="33"/>
</dbReference>
<feature type="domain" description="Bacterial Ig-like" evidence="3">
    <location>
        <begin position="383"/>
        <end position="470"/>
    </location>
</feature>
<dbReference type="Pfam" id="PF22783">
    <property type="entry name" value="BapA_N"/>
    <property type="match status" value="1"/>
</dbReference>
<comment type="caution">
    <text evidence="5">The sequence shown here is derived from an EMBL/GenBank/DDBJ whole genome shotgun (WGS) entry which is preliminary data.</text>
</comment>
<dbReference type="NCBIfam" id="TIGR03661">
    <property type="entry name" value="T1SS_VCA0849"/>
    <property type="match status" value="1"/>
</dbReference>
<feature type="domain" description="Bacterial Ig-like" evidence="3">
    <location>
        <begin position="3497"/>
        <end position="3562"/>
    </location>
</feature>
<reference evidence="5 6" key="1">
    <citation type="submission" date="2016-03" db="EMBL/GenBank/DDBJ databases">
        <authorList>
            <consortium name="Pathogen Informatics"/>
        </authorList>
    </citation>
    <scope>NUCLEOTIDE SEQUENCE [LARGE SCALE GENOMIC DNA]</scope>
    <source>
        <strain evidence="6">e1527</strain>
    </source>
</reference>
<feature type="domain" description="Bacterial Ig-like" evidence="3">
    <location>
        <begin position="1102"/>
        <end position="1168"/>
    </location>
</feature>
<feature type="domain" description="Bacterial Ig-like" evidence="3">
    <location>
        <begin position="306"/>
        <end position="371"/>
    </location>
</feature>
<evidence type="ECO:0000313" key="6">
    <source>
        <dbReference type="Proteomes" id="UP000076063"/>
    </source>
</evidence>
<feature type="domain" description="Bacterial Ig-like" evidence="3">
    <location>
        <begin position="4782"/>
        <end position="4875"/>
    </location>
</feature>
<feature type="domain" description="Bacterial Ig-like" evidence="3">
    <location>
        <begin position="990"/>
        <end position="1061"/>
    </location>
</feature>
<dbReference type="Pfam" id="PF19077">
    <property type="entry name" value="Big_13"/>
    <property type="match status" value="24"/>
</dbReference>
<feature type="domain" description="Bacterial Ig-like" evidence="3">
    <location>
        <begin position="4280"/>
        <end position="4361"/>
    </location>
</feature>
<feature type="domain" description="Bacterial Ig-like" evidence="3">
    <location>
        <begin position="1196"/>
        <end position="1266"/>
    </location>
</feature>
<evidence type="ECO:0000259" key="4">
    <source>
        <dbReference type="Pfam" id="PF22783"/>
    </source>
</evidence>
<dbReference type="InterPro" id="IPR048051">
    <property type="entry name" value="BapA-like_prefix-like"/>
</dbReference>
<feature type="domain" description="Bacterial Ig-like" evidence="3">
    <location>
        <begin position="3988"/>
        <end position="4061"/>
    </location>
</feature>
<feature type="domain" description="Bacterial Ig-like" evidence="3">
    <location>
        <begin position="4099"/>
        <end position="4161"/>
    </location>
</feature>
<feature type="domain" description="Bacterial Ig-like" evidence="3">
    <location>
        <begin position="2786"/>
        <end position="2862"/>
    </location>
</feature>
<feature type="domain" description="Bacterial Ig-like" evidence="3">
    <location>
        <begin position="2898"/>
        <end position="2963"/>
    </location>
</feature>
<evidence type="ECO:0000313" key="5">
    <source>
        <dbReference type="EMBL" id="CZX06436.1"/>
    </source>
</evidence>
<gene>
    <name evidence="5" type="ORF">SAMEA2273372_00486</name>
</gene>
<dbReference type="InterPro" id="IPR011049">
    <property type="entry name" value="Serralysin-like_metalloprot_C"/>
</dbReference>
<feature type="domain" description="Bacterial Ig-like" evidence="3">
    <location>
        <begin position="4676"/>
        <end position="4769"/>
    </location>
</feature>
<dbReference type="SUPFAM" id="SSF51120">
    <property type="entry name" value="beta-Roll"/>
    <property type="match status" value="1"/>
</dbReference>
<dbReference type="Proteomes" id="UP000076063">
    <property type="component" value="Unassembled WGS sequence"/>
</dbReference>
<feature type="domain" description="Bacterial Ig-like" evidence="3">
    <location>
        <begin position="4386"/>
        <end position="4457"/>
    </location>
</feature>
<feature type="domain" description="Bacterial Ig" evidence="2">
    <location>
        <begin position="195"/>
        <end position="262"/>
    </location>
</feature>
<feature type="domain" description="Bacterial Ig-like" evidence="3">
    <location>
        <begin position="1800"/>
        <end position="1864"/>
    </location>
</feature>
<feature type="domain" description="Bacterial Ig-like" evidence="3">
    <location>
        <begin position="1577"/>
        <end position="1666"/>
    </location>
</feature>
<proteinExistence type="predicted"/>
<feature type="domain" description="Bacterial Ig-like" evidence="3">
    <location>
        <begin position="2194"/>
        <end position="2264"/>
    </location>
</feature>
<feature type="domain" description="Bacterial Ig-like" evidence="3">
    <location>
        <begin position="4571"/>
        <end position="4663"/>
    </location>
</feature>
<dbReference type="InterPro" id="IPR049826">
    <property type="entry name" value="Ig-like_ice"/>
</dbReference>
<dbReference type="EMBL" id="FJZI01000001">
    <property type="protein sequence ID" value="CZX06436.1"/>
    <property type="molecule type" value="Genomic_DNA"/>
</dbReference>
<evidence type="ECO:0000256" key="1">
    <source>
        <dbReference type="ARBA" id="ARBA00022729"/>
    </source>
</evidence>
<keyword evidence="1" id="KW-0732">Signal</keyword>
<feature type="domain" description="Bacterial Ig-like" evidence="3">
    <location>
        <begin position="2298"/>
        <end position="2361"/>
    </location>
</feature>
<dbReference type="InterPro" id="IPR019960">
    <property type="entry name" value="T1SS_VCA0849"/>
</dbReference>
<dbReference type="InterPro" id="IPR013517">
    <property type="entry name" value="FG-GAP"/>
</dbReference>